<dbReference type="InterPro" id="IPR034704">
    <property type="entry name" value="Ribosomal_bL28/bL31-like_sf"/>
</dbReference>
<dbReference type="GO" id="GO:0006412">
    <property type="term" value="P:translation"/>
    <property type="evidence" value="ECO:0007669"/>
    <property type="project" value="UniProtKB-UniRule"/>
</dbReference>
<dbReference type="GO" id="GO:0005840">
    <property type="term" value="C:ribosome"/>
    <property type="evidence" value="ECO:0007669"/>
    <property type="project" value="UniProtKB-KW"/>
</dbReference>
<evidence type="ECO:0000256" key="1">
    <source>
        <dbReference type="ARBA" id="ARBA00009296"/>
    </source>
</evidence>
<dbReference type="EMBL" id="CP023668">
    <property type="protein sequence ID" value="ATG97757.1"/>
    <property type="molecule type" value="Genomic_DNA"/>
</dbReference>
<comment type="function">
    <text evidence="7">Binds the 23S rRNA.</text>
</comment>
<dbReference type="NCBIfam" id="NF000612">
    <property type="entry name" value="PRK00019.1"/>
    <property type="match status" value="1"/>
</dbReference>
<accession>A0A291ISU5</accession>
<proteinExistence type="inferred from homology"/>
<feature type="compositionally biased region" description="Basic and acidic residues" evidence="8">
    <location>
        <begin position="79"/>
        <end position="96"/>
    </location>
</feature>
<dbReference type="NCBIfam" id="TIGR00105">
    <property type="entry name" value="L31"/>
    <property type="match status" value="1"/>
</dbReference>
<dbReference type="PROSITE" id="PS01143">
    <property type="entry name" value="RIBOSOMAL_L31"/>
    <property type="match status" value="1"/>
</dbReference>
<evidence type="ECO:0000313" key="10">
    <source>
        <dbReference type="Proteomes" id="UP000232227"/>
    </source>
</evidence>
<evidence type="ECO:0000313" key="9">
    <source>
        <dbReference type="EMBL" id="ATG97757.1"/>
    </source>
</evidence>
<dbReference type="GO" id="GO:0003735">
    <property type="term" value="F:structural constituent of ribosome"/>
    <property type="evidence" value="ECO:0007669"/>
    <property type="project" value="InterPro"/>
</dbReference>
<dbReference type="PANTHER" id="PTHR33280:SF1">
    <property type="entry name" value="LARGE RIBOSOMAL SUBUNIT PROTEIN BL31C"/>
    <property type="match status" value="1"/>
</dbReference>
<dbReference type="HAMAP" id="MF_00501">
    <property type="entry name" value="Ribosomal_bL31_1"/>
    <property type="match status" value="1"/>
</dbReference>
<dbReference type="Pfam" id="PF01197">
    <property type="entry name" value="Ribosomal_L31"/>
    <property type="match status" value="1"/>
</dbReference>
<dbReference type="RefSeq" id="WP_096863048.1">
    <property type="nucleotide sequence ID" value="NZ_CP023668.1"/>
</dbReference>
<comment type="caution">
    <text evidence="7">Lacks conserved residue(s) required for the propagation of feature annotation.</text>
</comment>
<keyword evidence="3 7" id="KW-0694">RNA-binding</keyword>
<dbReference type="SUPFAM" id="SSF143800">
    <property type="entry name" value="L28p-like"/>
    <property type="match status" value="1"/>
</dbReference>
<organism evidence="9 10">
    <name type="scientific">Mesoplasma lactucae ATCC 49193</name>
    <dbReference type="NCBI Taxonomy" id="81460"/>
    <lineage>
        <taxon>Bacteria</taxon>
        <taxon>Bacillati</taxon>
        <taxon>Mycoplasmatota</taxon>
        <taxon>Mollicutes</taxon>
        <taxon>Entomoplasmatales</taxon>
        <taxon>Entomoplasmataceae</taxon>
        <taxon>Mesoplasma</taxon>
    </lineage>
</organism>
<evidence type="ECO:0000256" key="3">
    <source>
        <dbReference type="ARBA" id="ARBA00022884"/>
    </source>
</evidence>
<dbReference type="GO" id="GO:1990904">
    <property type="term" value="C:ribonucleoprotein complex"/>
    <property type="evidence" value="ECO:0007669"/>
    <property type="project" value="UniProtKB-KW"/>
</dbReference>
<name>A0A291ISU5_9MOLU</name>
<dbReference type="GO" id="GO:0019843">
    <property type="term" value="F:rRNA binding"/>
    <property type="evidence" value="ECO:0007669"/>
    <property type="project" value="UniProtKB-KW"/>
</dbReference>
<evidence type="ECO:0000256" key="4">
    <source>
        <dbReference type="ARBA" id="ARBA00022980"/>
    </source>
</evidence>
<dbReference type="InterPro" id="IPR027491">
    <property type="entry name" value="Ribosomal_bL31_A"/>
</dbReference>
<comment type="similarity">
    <text evidence="1 7">Belongs to the bacterial ribosomal protein bL31 family. Type A subfamily.</text>
</comment>
<reference evidence="9 10" key="1">
    <citation type="submission" date="2017-09" db="EMBL/GenBank/DDBJ databases">
        <title>SPAdes assembly of the Mesoplasma lactucae genome.</title>
        <authorList>
            <person name="Knight T.F."/>
            <person name="Rubinstein R."/>
            <person name="Citino T."/>
        </authorList>
    </citation>
    <scope>NUCLEOTIDE SEQUENCE [LARGE SCALE GENOMIC DNA]</scope>
    <source>
        <strain evidence="9 10">831-C4</strain>
    </source>
</reference>
<dbReference type="PRINTS" id="PR01249">
    <property type="entry name" value="RIBOSOMALL31"/>
</dbReference>
<dbReference type="Proteomes" id="UP000232227">
    <property type="component" value="Chromosome"/>
</dbReference>
<feature type="region of interest" description="Disordered" evidence="8">
    <location>
        <begin position="74"/>
        <end position="96"/>
    </location>
</feature>
<dbReference type="AlphaFoldDB" id="A0A291ISU5"/>
<gene>
    <name evidence="7" type="primary">rpmE</name>
    <name evidence="9" type="ORF">CP520_03405</name>
</gene>
<dbReference type="PANTHER" id="PTHR33280">
    <property type="entry name" value="50S RIBOSOMAL PROTEIN L31, CHLOROPLASTIC"/>
    <property type="match status" value="1"/>
</dbReference>
<dbReference type="InterPro" id="IPR042105">
    <property type="entry name" value="Ribosomal_bL31_sf"/>
</dbReference>
<evidence type="ECO:0000256" key="8">
    <source>
        <dbReference type="SAM" id="MobiDB-lite"/>
    </source>
</evidence>
<keyword evidence="4 7" id="KW-0689">Ribosomal protein</keyword>
<keyword evidence="2 7" id="KW-0699">rRNA-binding</keyword>
<evidence type="ECO:0000256" key="2">
    <source>
        <dbReference type="ARBA" id="ARBA00022730"/>
    </source>
</evidence>
<keyword evidence="10" id="KW-1185">Reference proteome</keyword>
<dbReference type="Gene3D" id="4.10.830.30">
    <property type="entry name" value="Ribosomal protein L31"/>
    <property type="match status" value="1"/>
</dbReference>
<evidence type="ECO:0000256" key="5">
    <source>
        <dbReference type="ARBA" id="ARBA00023274"/>
    </source>
</evidence>
<protein>
    <recommendedName>
        <fullName evidence="6 7">Large ribosomal subunit protein bL31</fullName>
    </recommendedName>
</protein>
<evidence type="ECO:0000256" key="6">
    <source>
        <dbReference type="ARBA" id="ARBA00035687"/>
    </source>
</evidence>
<dbReference type="OrthoDB" id="9803251at2"/>
<comment type="subunit">
    <text evidence="7">Part of the 50S ribosomal subunit.</text>
</comment>
<keyword evidence="5 7" id="KW-0687">Ribonucleoprotein</keyword>
<dbReference type="KEGG" id="mlac:CP520_03405"/>
<dbReference type="InterPro" id="IPR002150">
    <property type="entry name" value="Ribosomal_bL31"/>
</dbReference>
<evidence type="ECO:0000256" key="7">
    <source>
        <dbReference type="HAMAP-Rule" id="MF_00501"/>
    </source>
</evidence>
<sequence length="96" mass="10742">MPKKDIHPQYFDDAKFVCTTCANEFTCGTTRGEEVRVDICSNCHPFYTGNQKFANNQGRVEQFKNKFAKRDATNAAAKADSEAKKATNAKKEKASK</sequence>